<proteinExistence type="inferred from homology"/>
<organism evidence="3 4">
    <name type="scientific">Myxacorys almedinensis A</name>
    <dbReference type="NCBI Taxonomy" id="2690445"/>
    <lineage>
        <taxon>Bacteria</taxon>
        <taxon>Bacillati</taxon>
        <taxon>Cyanobacteriota</taxon>
        <taxon>Cyanophyceae</taxon>
        <taxon>Leptolyngbyales</taxon>
        <taxon>Leptolyngbyaceae</taxon>
        <taxon>Myxacorys</taxon>
        <taxon>Myxacorys almedinensis</taxon>
    </lineage>
</organism>
<feature type="domain" description="Aminoglycoside phosphotransferase" evidence="2">
    <location>
        <begin position="40"/>
        <end position="272"/>
    </location>
</feature>
<reference evidence="3" key="1">
    <citation type="submission" date="2019-12" db="EMBL/GenBank/DDBJ databases">
        <title>High-Quality draft genome sequences of three cyanobacteria isolated from the limestone walls of the Old Cathedral of Coimbra.</title>
        <authorList>
            <person name="Tiago I."/>
            <person name="Soares F."/>
            <person name="Portugal A."/>
        </authorList>
    </citation>
    <scope>NUCLEOTIDE SEQUENCE</scope>
    <source>
        <strain evidence="3">A</strain>
    </source>
</reference>
<protein>
    <submittedName>
        <fullName evidence="3">Phosphotransferase</fullName>
    </submittedName>
</protein>
<dbReference type="InterPro" id="IPR002575">
    <property type="entry name" value="Aminoglycoside_PTrfase"/>
</dbReference>
<dbReference type="InterPro" id="IPR050249">
    <property type="entry name" value="Pseudomonas-type_ThrB"/>
</dbReference>
<comment type="similarity">
    <text evidence="1">Belongs to the pseudomonas-type ThrB family.</text>
</comment>
<dbReference type="InterPro" id="IPR011009">
    <property type="entry name" value="Kinase-like_dom_sf"/>
</dbReference>
<dbReference type="GO" id="GO:0004413">
    <property type="term" value="F:homoserine kinase activity"/>
    <property type="evidence" value="ECO:0007669"/>
    <property type="project" value="TreeGrafter"/>
</dbReference>
<evidence type="ECO:0000313" key="3">
    <source>
        <dbReference type="EMBL" id="NDJ18819.1"/>
    </source>
</evidence>
<dbReference type="Proteomes" id="UP000646053">
    <property type="component" value="Unassembled WGS sequence"/>
</dbReference>
<dbReference type="AlphaFoldDB" id="A0A8J7Z323"/>
<evidence type="ECO:0000313" key="4">
    <source>
        <dbReference type="Proteomes" id="UP000646053"/>
    </source>
</evidence>
<name>A0A8J7Z323_9CYAN</name>
<comment type="caution">
    <text evidence="3">The sequence shown here is derived from an EMBL/GenBank/DDBJ whole genome shotgun (WGS) entry which is preliminary data.</text>
</comment>
<dbReference type="Gene3D" id="3.90.1200.10">
    <property type="match status" value="1"/>
</dbReference>
<evidence type="ECO:0000259" key="2">
    <source>
        <dbReference type="Pfam" id="PF01636"/>
    </source>
</evidence>
<dbReference type="PANTHER" id="PTHR21064">
    <property type="entry name" value="AMINOGLYCOSIDE PHOSPHOTRANSFERASE DOMAIN-CONTAINING PROTEIN-RELATED"/>
    <property type="match status" value="1"/>
</dbReference>
<accession>A0A8J7Z323</accession>
<dbReference type="GO" id="GO:0009088">
    <property type="term" value="P:threonine biosynthetic process"/>
    <property type="evidence" value="ECO:0007669"/>
    <property type="project" value="TreeGrafter"/>
</dbReference>
<dbReference type="EMBL" id="WVIE01000020">
    <property type="protein sequence ID" value="NDJ18819.1"/>
    <property type="molecule type" value="Genomic_DNA"/>
</dbReference>
<evidence type="ECO:0000256" key="1">
    <source>
        <dbReference type="ARBA" id="ARBA00038240"/>
    </source>
</evidence>
<gene>
    <name evidence="3" type="ORF">GS601_16230</name>
</gene>
<dbReference type="Pfam" id="PF01636">
    <property type="entry name" value="APH"/>
    <property type="match status" value="1"/>
</dbReference>
<dbReference type="PANTHER" id="PTHR21064:SF6">
    <property type="entry name" value="AMINOGLYCOSIDE PHOSPHOTRANSFERASE DOMAIN-CONTAINING PROTEIN"/>
    <property type="match status" value="1"/>
</dbReference>
<dbReference type="SUPFAM" id="SSF56112">
    <property type="entry name" value="Protein kinase-like (PK-like)"/>
    <property type="match status" value="1"/>
</dbReference>
<keyword evidence="4" id="KW-1185">Reference proteome</keyword>
<sequence length="329" mass="37716">MIAGSFPVIYSTLSPQAVVSRVLSCYNIPEVNACQFWHRGLSDVYLVETLEQPYILKVSHCHWRCKSEIEFELELLHYLHQHHLPVAYPLSTKEGQLFLELDAPEGKRYASLFIYAPGSVPLGDLNLTQAAKLGETLAFVHQAGAEFLTYANRSALTLEYLLDRSWQFILPFLKHRFDDYDYVESAIDDIKTQLKNFPKESPYWSICWGDPHSGNAHFTSDDGITMFDFDQCGYGWRAFDLGKFRQVAVSTGISRSVRAAFLNGYETVSAIAEFERAALPAFTQVAHIWVWSISLTNAIHHNYSRLDHSYFNVRLEQLKKLRSPDWQGF</sequence>
<dbReference type="Gene3D" id="3.30.200.20">
    <property type="entry name" value="Phosphorylase Kinase, domain 1"/>
    <property type="match status" value="1"/>
</dbReference>